<dbReference type="SUPFAM" id="SSF56601">
    <property type="entry name" value="beta-lactamase/transpeptidase-like"/>
    <property type="match status" value="1"/>
</dbReference>
<feature type="domain" description="Beta-lactamase-related" evidence="1">
    <location>
        <begin position="52"/>
        <end position="355"/>
    </location>
</feature>
<evidence type="ECO:0000259" key="1">
    <source>
        <dbReference type="Pfam" id="PF00144"/>
    </source>
</evidence>
<proteinExistence type="predicted"/>
<gene>
    <name evidence="2" type="ORF">VB264_02930</name>
</gene>
<comment type="caution">
    <text evidence="2">The sequence shown here is derived from an EMBL/GenBank/DDBJ whole genome shotgun (WGS) entry which is preliminary data.</text>
</comment>
<dbReference type="GO" id="GO:0016787">
    <property type="term" value="F:hydrolase activity"/>
    <property type="evidence" value="ECO:0007669"/>
    <property type="project" value="UniProtKB-KW"/>
</dbReference>
<dbReference type="PANTHER" id="PTHR46825:SF9">
    <property type="entry name" value="BETA-LACTAMASE-RELATED DOMAIN-CONTAINING PROTEIN"/>
    <property type="match status" value="1"/>
</dbReference>
<dbReference type="Proteomes" id="UP001304671">
    <property type="component" value="Unassembled WGS sequence"/>
</dbReference>
<sequence length="563" mass="64282">MKRLAIIKKSSTTNVLLGCFTLITIHFFALTTLFGQVPIDSVNIKVNAILASKVKENSPGVAVAILKDGVLISKAVRGQANLDFQIPVDFNTSFNIASNAKQYTAACILLLQKDNLISLDDDFRKYVPDILKNYPEKISIKNLLNHTSGIRDVYDLWALQDITWWKTFVSNTDAINLLKKQTDLNFKPSSQYLYSNSNYLILAEIVNTVTKIPLKDYIKAKIFEPLQMSQTAFVDNYMQVIPNRADGYGNFNGWKKYPWITSVYGDGGLFTTIDDQIKWEKHLHSPTLWDNQFNSVLLQPIKTGNQTFYGFGLMFENYKGLTHTYHDGSTGAYNASFDRFPTENISIIVMTNNTQVWTRGLSQELATLVIDKTKFIETNNLLTETETANTQLDNLGDYQFEDNRIIKIRKDSTGLYRDIYGRNPSKLKQESPSIYAYETVKDLKIKFTVQNKTVKSLTIFHPSQSFQTAVKLPAVKVETNYYKTLNGKYFNPETNTSIAINYLKGNDYSLIKNKESQEATLIRKDYLAMNSYQMLIERNSKNEIVGLIVNDNRILNIKFKKVK</sequence>
<dbReference type="RefSeq" id="WP_323246614.1">
    <property type="nucleotide sequence ID" value="NZ_JAYFUL010000002.1"/>
</dbReference>
<name>A0ABU5QI46_9BACT</name>
<protein>
    <submittedName>
        <fullName evidence="2">Serine hydrolase domain-containing protein</fullName>
        <ecNumber evidence="2">3.1.1.103</ecNumber>
    </submittedName>
</protein>
<dbReference type="Gene3D" id="3.40.710.10">
    <property type="entry name" value="DD-peptidase/beta-lactamase superfamily"/>
    <property type="match status" value="1"/>
</dbReference>
<evidence type="ECO:0000313" key="3">
    <source>
        <dbReference type="Proteomes" id="UP001304671"/>
    </source>
</evidence>
<dbReference type="PANTHER" id="PTHR46825">
    <property type="entry name" value="D-ALANYL-D-ALANINE-CARBOXYPEPTIDASE/ENDOPEPTIDASE AMPH"/>
    <property type="match status" value="1"/>
</dbReference>
<dbReference type="EC" id="3.1.1.103" evidence="2"/>
<reference evidence="2 3" key="1">
    <citation type="submission" date="2023-12" db="EMBL/GenBank/DDBJ databases">
        <title>Novel species of the genus Arcicella isolated from rivers.</title>
        <authorList>
            <person name="Lu H."/>
        </authorList>
    </citation>
    <scope>NUCLEOTIDE SEQUENCE [LARGE SCALE GENOMIC DNA]</scope>
    <source>
        <strain evidence="2 3">LMG 21963</strain>
    </source>
</reference>
<dbReference type="InterPro" id="IPR050491">
    <property type="entry name" value="AmpC-like"/>
</dbReference>
<evidence type="ECO:0000313" key="2">
    <source>
        <dbReference type="EMBL" id="MEA5256722.1"/>
    </source>
</evidence>
<dbReference type="EMBL" id="JAYFUL010000002">
    <property type="protein sequence ID" value="MEA5256722.1"/>
    <property type="molecule type" value="Genomic_DNA"/>
</dbReference>
<dbReference type="InterPro" id="IPR001466">
    <property type="entry name" value="Beta-lactam-related"/>
</dbReference>
<dbReference type="InterPro" id="IPR012338">
    <property type="entry name" value="Beta-lactam/transpept-like"/>
</dbReference>
<keyword evidence="3" id="KW-1185">Reference proteome</keyword>
<accession>A0ABU5QI46</accession>
<keyword evidence="2" id="KW-0378">Hydrolase</keyword>
<dbReference type="Pfam" id="PF00144">
    <property type="entry name" value="Beta-lactamase"/>
    <property type="match status" value="1"/>
</dbReference>
<organism evidence="2 3">
    <name type="scientific">Arcicella aquatica</name>
    <dbReference type="NCBI Taxonomy" id="217141"/>
    <lineage>
        <taxon>Bacteria</taxon>
        <taxon>Pseudomonadati</taxon>
        <taxon>Bacteroidota</taxon>
        <taxon>Cytophagia</taxon>
        <taxon>Cytophagales</taxon>
        <taxon>Flectobacillaceae</taxon>
        <taxon>Arcicella</taxon>
    </lineage>
</organism>